<keyword evidence="2" id="KW-1185">Reference proteome</keyword>
<proteinExistence type="predicted"/>
<accession>A0A9Q0URQ5</accession>
<comment type="caution">
    <text evidence="1">The sequence shown here is derived from an EMBL/GenBank/DDBJ whole genome shotgun (WGS) entry which is preliminary data.</text>
</comment>
<dbReference type="EMBL" id="JAPFFK010000011">
    <property type="protein sequence ID" value="KAJ6734665.1"/>
    <property type="molecule type" value="Genomic_DNA"/>
</dbReference>
<dbReference type="AlphaFoldDB" id="A0A9Q0URQ5"/>
<reference evidence="1" key="1">
    <citation type="submission" date="2022-11" db="EMBL/GenBank/DDBJ databases">
        <authorList>
            <person name="Hyden B.L."/>
            <person name="Feng K."/>
            <person name="Yates T."/>
            <person name="Jawdy S."/>
            <person name="Smart L.B."/>
            <person name="Muchero W."/>
        </authorList>
    </citation>
    <scope>NUCLEOTIDE SEQUENCE</scope>
    <source>
        <tissue evidence="1">Shoot tip</tissue>
    </source>
</reference>
<dbReference type="Proteomes" id="UP001151532">
    <property type="component" value="Chromosome 17"/>
</dbReference>
<sequence>MAQASFSEDDADVEHLRNPFTLILIQSLTVTMHDVLRGFSEVQTDPISFNDDVFGNIFRCKLWTETRLKAIMVALKITQMIRSLFRLEKESTMSMPQFCHRIRSCYGIRSPGRNGYRISKFMEEVQLPKLSDERQGSP</sequence>
<reference evidence="1" key="2">
    <citation type="journal article" date="2023" name="Int. J. Mol. Sci.">
        <title>De Novo Assembly and Annotation of 11 Diverse Shrub Willow (Salix) Genomes Reveals Novel Gene Organization in Sex-Linked Regions.</title>
        <authorList>
            <person name="Hyden B."/>
            <person name="Feng K."/>
            <person name="Yates T.B."/>
            <person name="Jawdy S."/>
            <person name="Cereghino C."/>
            <person name="Smart L.B."/>
            <person name="Muchero W."/>
        </authorList>
    </citation>
    <scope>NUCLEOTIDE SEQUENCE</scope>
    <source>
        <tissue evidence="1">Shoot tip</tissue>
    </source>
</reference>
<evidence type="ECO:0000313" key="1">
    <source>
        <dbReference type="EMBL" id="KAJ6734665.1"/>
    </source>
</evidence>
<gene>
    <name evidence="1" type="ORF">OIU79_001853</name>
</gene>
<protein>
    <submittedName>
        <fullName evidence="1">Uncharacterized protein</fullName>
    </submittedName>
</protein>
<evidence type="ECO:0000313" key="2">
    <source>
        <dbReference type="Proteomes" id="UP001151532"/>
    </source>
</evidence>
<organism evidence="1 2">
    <name type="scientific">Salix purpurea</name>
    <name type="common">Purple osier willow</name>
    <dbReference type="NCBI Taxonomy" id="77065"/>
    <lineage>
        <taxon>Eukaryota</taxon>
        <taxon>Viridiplantae</taxon>
        <taxon>Streptophyta</taxon>
        <taxon>Embryophyta</taxon>
        <taxon>Tracheophyta</taxon>
        <taxon>Spermatophyta</taxon>
        <taxon>Magnoliopsida</taxon>
        <taxon>eudicotyledons</taxon>
        <taxon>Gunneridae</taxon>
        <taxon>Pentapetalae</taxon>
        <taxon>rosids</taxon>
        <taxon>fabids</taxon>
        <taxon>Malpighiales</taxon>
        <taxon>Salicaceae</taxon>
        <taxon>Saliceae</taxon>
        <taxon>Salix</taxon>
    </lineage>
</organism>
<name>A0A9Q0URQ5_SALPP</name>